<dbReference type="GeneID" id="8738927"/>
<evidence type="ECO:0000313" key="3">
    <source>
        <dbReference type="Proteomes" id="UP000001901"/>
    </source>
</evidence>
<dbReference type="Pfam" id="PF01842">
    <property type="entry name" value="ACT"/>
    <property type="match status" value="1"/>
</dbReference>
<evidence type="ECO:0000259" key="1">
    <source>
        <dbReference type="PROSITE" id="PS51671"/>
    </source>
</evidence>
<proteinExistence type="predicted"/>
<dbReference type="AlphaFoldDB" id="D2RGC0"/>
<dbReference type="EMBL" id="CP001857">
    <property type="protein sequence ID" value="ADB57345.1"/>
    <property type="molecule type" value="Genomic_DNA"/>
</dbReference>
<dbReference type="Proteomes" id="UP000001901">
    <property type="component" value="Chromosome"/>
</dbReference>
<dbReference type="SUPFAM" id="SSF55021">
    <property type="entry name" value="ACT-like"/>
    <property type="match status" value="1"/>
</dbReference>
<feature type="domain" description="ACT" evidence="1">
    <location>
        <begin position="3"/>
        <end position="80"/>
    </location>
</feature>
<sequence>MLTMVVELEDKPGQLIKVLEPISKLGGNIISVTHRRDEITPLGKIPVRIAVQIDEKKIDQLIREIESRGICIRNYNRVKHTVTTSLLLIGHIIHTDLRSTVDAVDRTGFAEVVEMRIVMPELNKPSTAFIKLSAVNDEKLRESVRILKEVCKAKGIKVVEPL</sequence>
<evidence type="ECO:0000313" key="2">
    <source>
        <dbReference type="EMBL" id="ADB57345.1"/>
    </source>
</evidence>
<dbReference type="eggNOG" id="arCOG04396">
    <property type="taxonomic scope" value="Archaea"/>
</dbReference>
<dbReference type="InterPro" id="IPR002912">
    <property type="entry name" value="ACT_dom"/>
</dbReference>
<dbReference type="RefSeq" id="WP_012939681.1">
    <property type="nucleotide sequence ID" value="NC_013741.1"/>
</dbReference>
<keyword evidence="3" id="KW-1185">Reference proteome</keyword>
<dbReference type="InterPro" id="IPR044561">
    <property type="entry name" value="ACT_ThrD-II-like"/>
</dbReference>
<organism evidence="2 3">
    <name type="scientific">Archaeoglobus profundus (strain DSM 5631 / JCM 9629 / NBRC 100127 / Av18)</name>
    <dbReference type="NCBI Taxonomy" id="572546"/>
    <lineage>
        <taxon>Archaea</taxon>
        <taxon>Methanobacteriati</taxon>
        <taxon>Methanobacteriota</taxon>
        <taxon>Archaeoglobi</taxon>
        <taxon>Archaeoglobales</taxon>
        <taxon>Archaeoglobaceae</taxon>
        <taxon>Archaeoglobus</taxon>
    </lineage>
</organism>
<name>D2RGC0_ARCPA</name>
<gene>
    <name evidence="2" type="ordered locus">Arcpr_0275</name>
</gene>
<protein>
    <submittedName>
        <fullName evidence="2">Amino acid-binding ACT domain protein</fullName>
    </submittedName>
</protein>
<dbReference type="OrthoDB" id="60296at2157"/>
<dbReference type="CDD" id="cd04886">
    <property type="entry name" value="ACT_ThrD-II-like"/>
    <property type="match status" value="1"/>
</dbReference>
<dbReference type="STRING" id="572546.Arcpr_0275"/>
<accession>D2RGC0</accession>
<dbReference type="InterPro" id="IPR045865">
    <property type="entry name" value="ACT-like_dom_sf"/>
</dbReference>
<dbReference type="Gene3D" id="3.30.70.260">
    <property type="match status" value="1"/>
</dbReference>
<reference evidence="2 3" key="1">
    <citation type="journal article" date="2010" name="Stand. Genomic Sci.">
        <title>Complete genome sequence of Archaeoglobus profundus type strain (AV18).</title>
        <authorList>
            <person name="von Jan M."/>
            <person name="Lapidus A."/>
            <person name="Del Rio T.G."/>
            <person name="Copeland A."/>
            <person name="Tice H."/>
            <person name="Cheng J.F."/>
            <person name="Lucas S."/>
            <person name="Chen F."/>
            <person name="Nolan M."/>
            <person name="Goodwin L."/>
            <person name="Han C."/>
            <person name="Pitluck S."/>
            <person name="Liolios K."/>
            <person name="Ivanova N."/>
            <person name="Mavromatis K."/>
            <person name="Ovchinnikova G."/>
            <person name="Chertkov O."/>
            <person name="Pati A."/>
            <person name="Chen A."/>
            <person name="Palaniappan K."/>
            <person name="Land M."/>
            <person name="Hauser L."/>
            <person name="Chang Y.J."/>
            <person name="Jeffries C.D."/>
            <person name="Saunders E."/>
            <person name="Brettin T."/>
            <person name="Detter J.C."/>
            <person name="Chain P."/>
            <person name="Eichinger K."/>
            <person name="Huber H."/>
            <person name="Spring S."/>
            <person name="Rohde M."/>
            <person name="Goker M."/>
            <person name="Wirth R."/>
            <person name="Woyke T."/>
            <person name="Bristow J."/>
            <person name="Eisen J.A."/>
            <person name="Markowitz V."/>
            <person name="Hugenholtz P."/>
            <person name="Kyrpides N.C."/>
            <person name="Klenk H.P."/>
        </authorList>
    </citation>
    <scope>NUCLEOTIDE SEQUENCE [LARGE SCALE GENOMIC DNA]</scope>
    <source>
        <strain evidence="3">DSM 5631 / JCM 9629 / NBRC 100127 / Av18</strain>
    </source>
</reference>
<dbReference type="PROSITE" id="PS51671">
    <property type="entry name" value="ACT"/>
    <property type="match status" value="1"/>
</dbReference>
<dbReference type="HOGENOM" id="CLU_094842_1_0_2"/>
<dbReference type="KEGG" id="apo:Arcpr_0275"/>
<dbReference type="PaxDb" id="572546-Arcpr_0275"/>